<comment type="subcellular location">
    <subcellularLocation>
        <location evidence="1">Membrane</location>
        <topology evidence="1">Multi-pass membrane protein</topology>
    </subcellularLocation>
</comment>
<evidence type="ECO:0000256" key="1">
    <source>
        <dbReference type="ARBA" id="ARBA00004141"/>
    </source>
</evidence>
<comment type="similarity">
    <text evidence="2">Belongs to the bacterial sugar transferase family.</text>
</comment>
<dbReference type="GO" id="GO:0016020">
    <property type="term" value="C:membrane"/>
    <property type="evidence" value="ECO:0007669"/>
    <property type="project" value="UniProtKB-SubCell"/>
</dbReference>
<name>A0A1I1HUR7_9ACTN</name>
<feature type="transmembrane region" description="Helical" evidence="7">
    <location>
        <begin position="266"/>
        <end position="286"/>
    </location>
</feature>
<dbReference type="GO" id="GO:0016780">
    <property type="term" value="F:phosphotransferase activity, for other substituted phosphate groups"/>
    <property type="evidence" value="ECO:0007669"/>
    <property type="project" value="TreeGrafter"/>
</dbReference>
<keyword evidence="5 7" id="KW-1133">Transmembrane helix</keyword>
<keyword evidence="3 9" id="KW-0808">Transferase</keyword>
<keyword evidence="10" id="KW-1185">Reference proteome</keyword>
<gene>
    <name evidence="9" type="ORF">SAMN04487968_10524</name>
</gene>
<feature type="transmembrane region" description="Helical" evidence="7">
    <location>
        <begin position="26"/>
        <end position="49"/>
    </location>
</feature>
<evidence type="ECO:0000256" key="6">
    <source>
        <dbReference type="ARBA" id="ARBA00023136"/>
    </source>
</evidence>
<dbReference type="NCBIfam" id="TIGR03025">
    <property type="entry name" value="EPS_sugtrans"/>
    <property type="match status" value="1"/>
</dbReference>
<feature type="transmembrane region" description="Helical" evidence="7">
    <location>
        <begin position="111"/>
        <end position="132"/>
    </location>
</feature>
<keyword evidence="4 7" id="KW-0812">Transmembrane</keyword>
<keyword evidence="6 7" id="KW-0472">Membrane</keyword>
<dbReference type="STRING" id="574651.SAMN04487968_10524"/>
<dbReference type="Pfam" id="PF02397">
    <property type="entry name" value="Bac_transf"/>
    <property type="match status" value="1"/>
</dbReference>
<reference evidence="9 10" key="1">
    <citation type="submission" date="2016-10" db="EMBL/GenBank/DDBJ databases">
        <authorList>
            <person name="de Groot N.N."/>
        </authorList>
    </citation>
    <scope>NUCLEOTIDE SEQUENCE [LARGE SCALE GENOMIC DNA]</scope>
    <source>
        <strain evidence="9 10">CGMCC 1.7056</strain>
    </source>
</reference>
<dbReference type="AlphaFoldDB" id="A0A1I1HUR7"/>
<dbReference type="InterPro" id="IPR003362">
    <property type="entry name" value="Bact_transf"/>
</dbReference>
<evidence type="ECO:0000256" key="3">
    <source>
        <dbReference type="ARBA" id="ARBA00022679"/>
    </source>
</evidence>
<proteinExistence type="inferred from homology"/>
<evidence type="ECO:0000313" key="10">
    <source>
        <dbReference type="Proteomes" id="UP000198832"/>
    </source>
</evidence>
<dbReference type="EMBL" id="FOLB01000005">
    <property type="protein sequence ID" value="SFC27797.1"/>
    <property type="molecule type" value="Genomic_DNA"/>
</dbReference>
<evidence type="ECO:0000256" key="7">
    <source>
        <dbReference type="SAM" id="Phobius"/>
    </source>
</evidence>
<dbReference type="PANTHER" id="PTHR30576">
    <property type="entry name" value="COLANIC BIOSYNTHESIS UDP-GLUCOSE LIPID CARRIER TRANSFERASE"/>
    <property type="match status" value="1"/>
</dbReference>
<evidence type="ECO:0000256" key="5">
    <source>
        <dbReference type="ARBA" id="ARBA00022989"/>
    </source>
</evidence>
<evidence type="ECO:0000259" key="8">
    <source>
        <dbReference type="Pfam" id="PF02397"/>
    </source>
</evidence>
<dbReference type="InterPro" id="IPR017475">
    <property type="entry name" value="EPS_sugar_tfrase"/>
</dbReference>
<dbReference type="OrthoDB" id="9808602at2"/>
<protein>
    <submittedName>
        <fullName evidence="9">Exopolysaccharide biosynthesis polyprenyl glycosylphosphotransferase</fullName>
    </submittedName>
</protein>
<dbReference type="RefSeq" id="WP_091122319.1">
    <property type="nucleotide sequence ID" value="NZ_FOLB01000005.1"/>
</dbReference>
<accession>A0A1I1HUR7</accession>
<sequence length="452" mass="47990">MVTVSAVLASTGSVARPRPLAHVRRAALLPLAGLAAALAIAALAAATGWLTPTVAVAAAGWPLALLIVGGHPPAAGPLGRHQRRGVLRAVAAVALVQWPLGSRTALDDETLLVTVAALAALTLAGAAATATARRRAGVLARTLVVGDQTDLRVAMSQVAVSAGRELDVVGGCTPEELDVTLDRLRPDLVVVVPGPRLSGRRVQRLAWQLENGPAGEPVPMLLMTGLEDVCVDRRRPLTIGGLGVTELMPARQVGTPGAAKVLWERAAAAAALVVLVPLLLGLALLVKLDSPGPALFRQTRVGRGGGHFTMLKLRTMTTDAEAVRDDLSNEIDGAVLFKVRRDPRVTRVGRILRRYSLDELPQLINVVRGEMSLVGPRPALPNEVASYDLDPRRRLVVRPGLTGLWQVSGRSDLSWRESVRLDLDYVDNWSLRRDLAIVSRTLHAVLGHRGAY</sequence>
<evidence type="ECO:0000256" key="2">
    <source>
        <dbReference type="ARBA" id="ARBA00006464"/>
    </source>
</evidence>
<feature type="domain" description="Bacterial sugar transferase" evidence="8">
    <location>
        <begin position="261"/>
        <end position="446"/>
    </location>
</feature>
<evidence type="ECO:0000256" key="4">
    <source>
        <dbReference type="ARBA" id="ARBA00022692"/>
    </source>
</evidence>
<dbReference type="PANTHER" id="PTHR30576:SF10">
    <property type="entry name" value="SLL5057 PROTEIN"/>
    <property type="match status" value="1"/>
</dbReference>
<dbReference type="Proteomes" id="UP000198832">
    <property type="component" value="Unassembled WGS sequence"/>
</dbReference>
<evidence type="ECO:0000313" key="9">
    <source>
        <dbReference type="EMBL" id="SFC27797.1"/>
    </source>
</evidence>
<organism evidence="9 10">
    <name type="scientific">Nocardioides terrae</name>
    <dbReference type="NCBI Taxonomy" id="574651"/>
    <lineage>
        <taxon>Bacteria</taxon>
        <taxon>Bacillati</taxon>
        <taxon>Actinomycetota</taxon>
        <taxon>Actinomycetes</taxon>
        <taxon>Propionibacteriales</taxon>
        <taxon>Nocardioidaceae</taxon>
        <taxon>Nocardioides</taxon>
    </lineage>
</organism>